<organism evidence="1 2">
    <name type="scientific">Deinococcus xianganensis</name>
    <dbReference type="NCBI Taxonomy" id="1507289"/>
    <lineage>
        <taxon>Bacteria</taxon>
        <taxon>Thermotogati</taxon>
        <taxon>Deinococcota</taxon>
        <taxon>Deinococci</taxon>
        <taxon>Deinococcales</taxon>
        <taxon>Deinococcaceae</taxon>
        <taxon>Deinococcus</taxon>
    </lineage>
</organism>
<protein>
    <submittedName>
        <fullName evidence="1">Uncharacterized protein</fullName>
    </submittedName>
</protein>
<dbReference type="RefSeq" id="WP_160980526.1">
    <property type="nucleotide sequence ID" value="NZ_WVHK01000057.1"/>
</dbReference>
<dbReference type="Proteomes" id="UP000430519">
    <property type="component" value="Unassembled WGS sequence"/>
</dbReference>
<proteinExistence type="predicted"/>
<evidence type="ECO:0000313" key="1">
    <source>
        <dbReference type="EMBL" id="MXV20765.1"/>
    </source>
</evidence>
<accession>A0A6I4YT26</accession>
<comment type="caution">
    <text evidence="1">The sequence shown here is derived from an EMBL/GenBank/DDBJ whole genome shotgun (WGS) entry which is preliminary data.</text>
</comment>
<reference evidence="1 2" key="1">
    <citation type="submission" date="2019-11" db="EMBL/GenBank/DDBJ databases">
        <title>Genome sequence of Deinococcus xianganensis Y35, AI-2 producing algicidal bacterium, isolated from lake water.</title>
        <authorList>
            <person name="Li Y."/>
        </authorList>
    </citation>
    <scope>NUCLEOTIDE SEQUENCE [LARGE SCALE GENOMIC DNA]</scope>
    <source>
        <strain evidence="1 2">Y35</strain>
    </source>
</reference>
<gene>
    <name evidence="1" type="ORF">GLX28_14095</name>
</gene>
<dbReference type="AlphaFoldDB" id="A0A6I4YT26"/>
<evidence type="ECO:0000313" key="2">
    <source>
        <dbReference type="Proteomes" id="UP000430519"/>
    </source>
</evidence>
<keyword evidence="2" id="KW-1185">Reference proteome</keyword>
<sequence>MQFDGVYLHHVLQPFIELEIQHVVSLHLEQLRALPVPEGLLSVSDQAVRMAVGTGEAYVRDAESYLTVSWESGRQNYRWAAFQDNTSTLNLRPVITCSRQNQTALRGFDQELTAAYQQQDHLTPIAIGLAALRIHQADIQIATRDHHRYWTEFTVQHVRNALSI</sequence>
<name>A0A6I4YT26_9DEIO</name>
<dbReference type="EMBL" id="WVHK01000057">
    <property type="protein sequence ID" value="MXV20765.1"/>
    <property type="molecule type" value="Genomic_DNA"/>
</dbReference>